<comment type="caution">
    <text evidence="10">The sequence shown here is derived from an EMBL/GenBank/DDBJ whole genome shotgun (WGS) entry which is preliminary data.</text>
</comment>
<dbReference type="Pfam" id="PF05827">
    <property type="entry name" value="VAS1_LD"/>
    <property type="match status" value="1"/>
</dbReference>
<dbReference type="InterPro" id="IPR046756">
    <property type="entry name" value="VAS1/VOA1_TM"/>
</dbReference>
<evidence type="ECO:0000313" key="10">
    <source>
        <dbReference type="EMBL" id="CAG5076932.1"/>
    </source>
</evidence>
<feature type="domain" description="V-type proton ATPase subunit S1/VOA1 transmembrane" evidence="9">
    <location>
        <begin position="344"/>
        <end position="382"/>
    </location>
</feature>
<dbReference type="Proteomes" id="UP000786811">
    <property type="component" value="Unassembled WGS sequence"/>
</dbReference>
<reference evidence="10" key="1">
    <citation type="submission" date="2021-04" db="EMBL/GenBank/DDBJ databases">
        <authorList>
            <person name="Chebbi M.A.C M."/>
        </authorList>
    </citation>
    <scope>NUCLEOTIDE SEQUENCE</scope>
</reference>
<dbReference type="AlphaFoldDB" id="A0A8J2H401"/>
<comment type="similarity">
    <text evidence="2">Belongs to the vacuolar ATPase subunit S1 family.</text>
</comment>
<feature type="signal peptide" evidence="7">
    <location>
        <begin position="1"/>
        <end position="23"/>
    </location>
</feature>
<dbReference type="GO" id="GO:0030641">
    <property type="term" value="P:regulation of cellular pH"/>
    <property type="evidence" value="ECO:0007669"/>
    <property type="project" value="TreeGrafter"/>
</dbReference>
<feature type="domain" description="V-type proton ATPase subunit S1 luminal" evidence="8">
    <location>
        <begin position="235"/>
        <end position="332"/>
    </location>
</feature>
<comment type="subcellular location">
    <subcellularLocation>
        <location evidence="1">Membrane</location>
        <topology evidence="1">Single-pass membrane protein</topology>
    </subcellularLocation>
</comment>
<keyword evidence="7" id="KW-0732">Signal</keyword>
<dbReference type="EMBL" id="CAJNRD030001117">
    <property type="protein sequence ID" value="CAG5076932.1"/>
    <property type="molecule type" value="Genomic_DNA"/>
</dbReference>
<dbReference type="Pfam" id="PF20520">
    <property type="entry name" value="Ac45-VOA1_TM"/>
    <property type="match status" value="1"/>
</dbReference>
<evidence type="ECO:0000256" key="5">
    <source>
        <dbReference type="ARBA" id="ARBA00023136"/>
    </source>
</evidence>
<evidence type="ECO:0000313" key="11">
    <source>
        <dbReference type="Proteomes" id="UP000786811"/>
    </source>
</evidence>
<proteinExistence type="inferred from homology"/>
<evidence type="ECO:0000256" key="1">
    <source>
        <dbReference type="ARBA" id="ARBA00004167"/>
    </source>
</evidence>
<evidence type="ECO:0000256" key="3">
    <source>
        <dbReference type="ARBA" id="ARBA00022692"/>
    </source>
</evidence>
<evidence type="ECO:0000256" key="7">
    <source>
        <dbReference type="SAM" id="SignalP"/>
    </source>
</evidence>
<sequence length="394" mass="44284">MLNLQLGVIKLLVLGFTVSTVTSSIIDVPVLIWGGGSSTKSITKSFNLFDKTSQKDFKDLVTKKVGDSQLPIIVFYRDSFCREDVTLHDTDQWKQLEKFGSLEYVPEVESPLAVLEALQFYNQTVDEDLNSVSNGQLAINRANDLEYVAETFRMLKESSPYLVGILTGKSCQRSDRIKRAASAEPLAQNGSDPIFHQSERVLFYLENPPTLQMKGSNFLSVGQPTKAEDEGKGTADSPLVVKMDFDVTGNDTTSYKASLAFEIVSRTSGYYTLHRVNITRDGKEYILNTRENIVWPKNFSYHCAQVVQFSMPKVNDTEEIKLNLYNLQVQLFAKKFGDTYDCVGFTSISIWSGIFVTSILALIMIWGLVMMMDIRTMDRFDDSKGKTITISAQE</sequence>
<feature type="chain" id="PRO_5035295877" evidence="7">
    <location>
        <begin position="24"/>
        <end position="394"/>
    </location>
</feature>
<keyword evidence="4 6" id="KW-1133">Transmembrane helix</keyword>
<dbReference type="OrthoDB" id="9985059at2759"/>
<dbReference type="GO" id="GO:0001671">
    <property type="term" value="F:ATPase activator activity"/>
    <property type="evidence" value="ECO:0007669"/>
    <property type="project" value="TreeGrafter"/>
</dbReference>
<evidence type="ECO:0000256" key="6">
    <source>
        <dbReference type="SAM" id="Phobius"/>
    </source>
</evidence>
<accession>A0A8J2H401</accession>
<dbReference type="PANTHER" id="PTHR12471:SF7">
    <property type="entry name" value="V-TYPE PROTON ATPASE SUBUNIT S1"/>
    <property type="match status" value="1"/>
</dbReference>
<dbReference type="PANTHER" id="PTHR12471">
    <property type="entry name" value="VACUOLAR ATP SYNTHASE SUBUNIT S1"/>
    <property type="match status" value="1"/>
</dbReference>
<gene>
    <name evidence="10" type="ORF">HICCMSTLAB_LOCUS2326</name>
</gene>
<evidence type="ECO:0000256" key="2">
    <source>
        <dbReference type="ARBA" id="ARBA00009037"/>
    </source>
</evidence>
<organism evidence="10 11">
    <name type="scientific">Cotesia congregata</name>
    <name type="common">Parasitoid wasp</name>
    <name type="synonym">Apanteles congregatus</name>
    <dbReference type="NCBI Taxonomy" id="51543"/>
    <lineage>
        <taxon>Eukaryota</taxon>
        <taxon>Metazoa</taxon>
        <taxon>Ecdysozoa</taxon>
        <taxon>Arthropoda</taxon>
        <taxon>Hexapoda</taxon>
        <taxon>Insecta</taxon>
        <taxon>Pterygota</taxon>
        <taxon>Neoptera</taxon>
        <taxon>Endopterygota</taxon>
        <taxon>Hymenoptera</taxon>
        <taxon>Apocrita</taxon>
        <taxon>Ichneumonoidea</taxon>
        <taxon>Braconidae</taxon>
        <taxon>Microgastrinae</taxon>
        <taxon>Cotesia</taxon>
    </lineage>
</organism>
<dbReference type="InterPro" id="IPR008388">
    <property type="entry name" value="Ac45_acc_su"/>
</dbReference>
<keyword evidence="5 6" id="KW-0472">Membrane</keyword>
<dbReference type="InterPro" id="IPR046755">
    <property type="entry name" value="VAS1_LD"/>
</dbReference>
<dbReference type="GO" id="GO:0033176">
    <property type="term" value="C:proton-transporting V-type ATPase complex"/>
    <property type="evidence" value="ECO:0007669"/>
    <property type="project" value="TreeGrafter"/>
</dbReference>
<evidence type="ECO:0000259" key="9">
    <source>
        <dbReference type="Pfam" id="PF20520"/>
    </source>
</evidence>
<keyword evidence="11" id="KW-1185">Reference proteome</keyword>
<keyword evidence="3 6" id="KW-0812">Transmembrane</keyword>
<feature type="transmembrane region" description="Helical" evidence="6">
    <location>
        <begin position="348"/>
        <end position="369"/>
    </location>
</feature>
<evidence type="ECO:0000259" key="8">
    <source>
        <dbReference type="Pfam" id="PF05827"/>
    </source>
</evidence>
<name>A0A8J2H401_COTCN</name>
<protein>
    <submittedName>
        <fullName evidence="10">Similar to VhaAC45: V-type proton ATPase subunit S1 (Drosophila melanogaster)</fullName>
    </submittedName>
</protein>
<evidence type="ECO:0000256" key="4">
    <source>
        <dbReference type="ARBA" id="ARBA00022989"/>
    </source>
</evidence>